<proteinExistence type="predicted"/>
<comment type="caution">
    <text evidence="3">The sequence shown here is derived from an EMBL/GenBank/DDBJ whole genome shotgun (WGS) entry which is preliminary data.</text>
</comment>
<keyword evidence="1" id="KW-0812">Transmembrane</keyword>
<evidence type="ECO:0000313" key="3">
    <source>
        <dbReference type="EMBL" id="KKL10900.1"/>
    </source>
</evidence>
<organism evidence="3">
    <name type="scientific">marine sediment metagenome</name>
    <dbReference type="NCBI Taxonomy" id="412755"/>
    <lineage>
        <taxon>unclassified sequences</taxon>
        <taxon>metagenomes</taxon>
        <taxon>ecological metagenomes</taxon>
    </lineage>
</organism>
<evidence type="ECO:0000259" key="2">
    <source>
        <dbReference type="Pfam" id="PF07705"/>
    </source>
</evidence>
<evidence type="ECO:0000256" key="1">
    <source>
        <dbReference type="SAM" id="Phobius"/>
    </source>
</evidence>
<gene>
    <name evidence="3" type="ORF">LCGC14_2551190</name>
</gene>
<feature type="non-terminal residue" evidence="3">
    <location>
        <position position="1"/>
    </location>
</feature>
<keyword evidence="1" id="KW-1133">Transmembrane helix</keyword>
<protein>
    <recommendedName>
        <fullName evidence="2">CARDB domain-containing protein</fullName>
    </recommendedName>
</protein>
<feature type="domain" description="CARDB" evidence="2">
    <location>
        <begin position="92"/>
        <end position="185"/>
    </location>
</feature>
<dbReference type="InterPro" id="IPR011635">
    <property type="entry name" value="CARDB"/>
</dbReference>
<dbReference type="InterPro" id="IPR058094">
    <property type="entry name" value="Ig-like_OmpL47-like"/>
</dbReference>
<dbReference type="InterPro" id="IPR013783">
    <property type="entry name" value="Ig-like_fold"/>
</dbReference>
<keyword evidence="1" id="KW-0472">Membrane</keyword>
<name>A0A0F9ANE4_9ZZZZ</name>
<dbReference type="EMBL" id="LAZR01041876">
    <property type="protein sequence ID" value="KKL10900.1"/>
    <property type="molecule type" value="Genomic_DNA"/>
</dbReference>
<dbReference type="AlphaFoldDB" id="A0A0F9ANE4"/>
<dbReference type="Gene3D" id="2.60.40.10">
    <property type="entry name" value="Immunoglobulins"/>
    <property type="match status" value="1"/>
</dbReference>
<sequence length="317" mass="34332">KATVPSINAGENATINYSGIFPEITFVTFGDYIDFMFYIGWIIDIDLDVTEDNEANNVGYVTTYGMYVANKSDLRDRGPAYSGMGSTSVVPGGSSLSVYADIENRGLKSAGSCNVSFYASLDTNITTSDHFLGDDLLPADFSNGTYVDADWIGTFPNITDESYYIGWIIDVNDDVDEAHEDNNQAHLSTQLLVDGTAPTSLISFTPVAGPYTVATNTEFTITSDDGSGSGIFNISYRVDGGTWIEYTGPFTLSSYTSGNHTIEYFAVDNLGNTEIILSLDLYIQPASGGIPGYEPLLIVGILFSVSVIFIISKRRKK</sequence>
<feature type="transmembrane region" description="Helical" evidence="1">
    <location>
        <begin position="292"/>
        <end position="311"/>
    </location>
</feature>
<dbReference type="NCBIfam" id="NF047446">
    <property type="entry name" value="barrel_OmpL47"/>
    <property type="match status" value="1"/>
</dbReference>
<accession>A0A0F9ANE4</accession>
<reference evidence="3" key="1">
    <citation type="journal article" date="2015" name="Nature">
        <title>Complex archaea that bridge the gap between prokaryotes and eukaryotes.</title>
        <authorList>
            <person name="Spang A."/>
            <person name="Saw J.H."/>
            <person name="Jorgensen S.L."/>
            <person name="Zaremba-Niedzwiedzka K."/>
            <person name="Martijn J."/>
            <person name="Lind A.E."/>
            <person name="van Eijk R."/>
            <person name="Schleper C."/>
            <person name="Guy L."/>
            <person name="Ettema T.J."/>
        </authorList>
    </citation>
    <scope>NUCLEOTIDE SEQUENCE</scope>
</reference>
<dbReference type="Pfam" id="PF07705">
    <property type="entry name" value="CARDB"/>
    <property type="match status" value="1"/>
</dbReference>